<accession>A0A1H2NDT6</accession>
<name>A0A1H2NDT6_9ACTN</name>
<dbReference type="Gene3D" id="3.40.50.620">
    <property type="entry name" value="HUPs"/>
    <property type="match status" value="1"/>
</dbReference>
<proteinExistence type="predicted"/>
<evidence type="ECO:0000259" key="2">
    <source>
        <dbReference type="Pfam" id="PF00582"/>
    </source>
</evidence>
<dbReference type="STRING" id="546874.SAMN04488544_3828"/>
<dbReference type="InterPro" id="IPR006016">
    <property type="entry name" value="UspA"/>
</dbReference>
<sequence>MTEPAEEQETQTDVVRRPYTVVVGVSGTSGSPTALAWARAQADHNDGRVVAVRAWRPSIPQATPAGTPATRITHEADVEREAEEALAADVARTLGPDHGVELRLVKGGRYRVLAKSARDADVLVIDAPRQLLTGPMFAHRLVYTVPCPVVVMPPQISGEPQTWLTRLASAVGRSVVAAAGTAGRPGAGMRRPPVSTSPQE</sequence>
<dbReference type="SUPFAM" id="SSF52402">
    <property type="entry name" value="Adenine nucleotide alpha hydrolases-like"/>
    <property type="match status" value="1"/>
</dbReference>
<feature type="domain" description="UspA" evidence="2">
    <location>
        <begin position="20"/>
        <end position="152"/>
    </location>
</feature>
<evidence type="ECO:0000313" key="3">
    <source>
        <dbReference type="EMBL" id="SDV03627.1"/>
    </source>
</evidence>
<feature type="compositionally biased region" description="Low complexity" evidence="1">
    <location>
        <begin position="179"/>
        <end position="194"/>
    </location>
</feature>
<evidence type="ECO:0000256" key="1">
    <source>
        <dbReference type="SAM" id="MobiDB-lite"/>
    </source>
</evidence>
<dbReference type="OrthoDB" id="3828911at2"/>
<protein>
    <submittedName>
        <fullName evidence="3">Universal stress protein family protein</fullName>
    </submittedName>
</protein>
<evidence type="ECO:0000313" key="4">
    <source>
        <dbReference type="Proteomes" id="UP000198825"/>
    </source>
</evidence>
<dbReference type="AlphaFoldDB" id="A0A1H2NDT6"/>
<keyword evidence="4" id="KW-1185">Reference proteome</keyword>
<dbReference type="Proteomes" id="UP000198825">
    <property type="component" value="Chromosome I"/>
</dbReference>
<dbReference type="Pfam" id="PF00582">
    <property type="entry name" value="Usp"/>
    <property type="match status" value="1"/>
</dbReference>
<feature type="region of interest" description="Disordered" evidence="1">
    <location>
        <begin position="179"/>
        <end position="200"/>
    </location>
</feature>
<organism evidence="3 4">
    <name type="scientific">Microlunatus sagamiharensis</name>
    <dbReference type="NCBI Taxonomy" id="546874"/>
    <lineage>
        <taxon>Bacteria</taxon>
        <taxon>Bacillati</taxon>
        <taxon>Actinomycetota</taxon>
        <taxon>Actinomycetes</taxon>
        <taxon>Propionibacteriales</taxon>
        <taxon>Propionibacteriaceae</taxon>
        <taxon>Microlunatus</taxon>
    </lineage>
</organism>
<dbReference type="RefSeq" id="WP_091078170.1">
    <property type="nucleotide sequence ID" value="NZ_LT629799.1"/>
</dbReference>
<reference evidence="4" key="1">
    <citation type="submission" date="2016-10" db="EMBL/GenBank/DDBJ databases">
        <authorList>
            <person name="Varghese N."/>
            <person name="Submissions S."/>
        </authorList>
    </citation>
    <scope>NUCLEOTIDE SEQUENCE [LARGE SCALE GENOMIC DNA]</scope>
    <source>
        <strain evidence="4">DSM 21743</strain>
    </source>
</reference>
<gene>
    <name evidence="3" type="ORF">SAMN04488544_3828</name>
</gene>
<dbReference type="EMBL" id="LT629799">
    <property type="protein sequence ID" value="SDV03627.1"/>
    <property type="molecule type" value="Genomic_DNA"/>
</dbReference>
<dbReference type="InterPro" id="IPR014729">
    <property type="entry name" value="Rossmann-like_a/b/a_fold"/>
</dbReference>